<organism evidence="1 2">
    <name type="scientific">Weissella cibaria</name>
    <dbReference type="NCBI Taxonomy" id="137591"/>
    <lineage>
        <taxon>Bacteria</taxon>
        <taxon>Bacillati</taxon>
        <taxon>Bacillota</taxon>
        <taxon>Bacilli</taxon>
        <taxon>Lactobacillales</taxon>
        <taxon>Lactobacillaceae</taxon>
        <taxon>Weissella</taxon>
    </lineage>
</organism>
<proteinExistence type="predicted"/>
<dbReference type="OrthoDB" id="9804867at2"/>
<accession>A0A2S1KNL8</accession>
<dbReference type="GeneID" id="66963277"/>
<dbReference type="EMBL" id="CP020928">
    <property type="protein sequence ID" value="AWF94606.1"/>
    <property type="molecule type" value="Genomic_DNA"/>
</dbReference>
<sequence length="93" mass="10131">MTHTIKRRVQFSVDEGVAEAVESLLAKAGLTTSTLLPLVYAQILNTGQIPITHELSDEDLAEAKIIADSYEVPTFEVNTDADVQAFFDDDGGY</sequence>
<dbReference type="Gene3D" id="1.10.1220.10">
    <property type="entry name" value="Met repressor-like"/>
    <property type="match status" value="1"/>
</dbReference>
<name>A0A2S1KNL8_9LACO</name>
<gene>
    <name evidence="1" type="ORF">B6254_0167</name>
</gene>
<dbReference type="InterPro" id="IPR007337">
    <property type="entry name" value="RelB/DinJ"/>
</dbReference>
<dbReference type="GO" id="GO:0006355">
    <property type="term" value="P:regulation of DNA-templated transcription"/>
    <property type="evidence" value="ECO:0007669"/>
    <property type="project" value="InterPro"/>
</dbReference>
<evidence type="ECO:0000313" key="1">
    <source>
        <dbReference type="EMBL" id="AWF94606.1"/>
    </source>
</evidence>
<reference evidence="1 2" key="1">
    <citation type="submission" date="2017-04" db="EMBL/GenBank/DDBJ databases">
        <title>Weissella cibaria strain m2 complete genome.</title>
        <authorList>
            <person name="Pan Q."/>
            <person name="Tan M."/>
            <person name="Yao F."/>
            <person name="Su S."/>
        </authorList>
    </citation>
    <scope>NUCLEOTIDE SEQUENCE [LARGE SCALE GENOMIC DNA]</scope>
    <source>
        <strain evidence="1 2">M2</strain>
    </source>
</reference>
<dbReference type="InterPro" id="IPR013321">
    <property type="entry name" value="Arc_rbn_hlx_hlx"/>
</dbReference>
<dbReference type="RefSeq" id="WP_010375185.1">
    <property type="nucleotide sequence ID" value="NZ_BJEF01000006.1"/>
</dbReference>
<evidence type="ECO:0000313" key="2">
    <source>
        <dbReference type="Proteomes" id="UP000244870"/>
    </source>
</evidence>
<dbReference type="Proteomes" id="UP000244870">
    <property type="component" value="Chromosome"/>
</dbReference>
<dbReference type="AlphaFoldDB" id="A0A2S1KNL8"/>
<protein>
    <submittedName>
        <fullName evidence="1">Uncharacterized protein</fullName>
    </submittedName>
</protein>
<dbReference type="Pfam" id="PF04221">
    <property type="entry name" value="RelB"/>
    <property type="match status" value="1"/>
</dbReference>